<sequence>MVLIRRGWYPALLLAVASFIGPVAGQAKASRKSLSKLFRYSVDPDAPGGCSEYGLDALNAMADDAYTLTKEGLQAVQDSQDTSADTYAEANRLLAAMFINPSSNKIKAAKKQINGVKTYLENGGKTAGGILTNRPFLLCGDLWRVRQDMSSEMRDASGTLTGKKISDFPAMVESQASVAKKEGVNVADIYPYWSDATGSYTFDFKYGDGDPTIGVCQGDPDVIAFTITQPPVGIVALCPKTFAGGRLHSVAAEPVVDTSFYSSKPPDGVTVQRIKAIIGPGSVLYHELFHLYWGNDGTTPSGREEYSFRKMTGKSSSRPFTTADALKNPQTYAYMSLAYDYTLNVKSGSYPVEFYNGWATYKEDS</sequence>
<keyword evidence="1" id="KW-0732">Signal</keyword>
<organism evidence="2 3">
    <name type="scientific">Aspergillus carbonarius (strain ITEM 5010)</name>
    <dbReference type="NCBI Taxonomy" id="602072"/>
    <lineage>
        <taxon>Eukaryota</taxon>
        <taxon>Fungi</taxon>
        <taxon>Dikarya</taxon>
        <taxon>Ascomycota</taxon>
        <taxon>Pezizomycotina</taxon>
        <taxon>Eurotiomycetes</taxon>
        <taxon>Eurotiomycetidae</taxon>
        <taxon>Eurotiales</taxon>
        <taxon>Aspergillaceae</taxon>
        <taxon>Aspergillus</taxon>
        <taxon>Aspergillus subgen. Circumdati</taxon>
    </lineage>
</organism>
<feature type="chain" id="PRO_5013363073" description="Lysine-specific metallo-endopeptidase domain-containing protein" evidence="1">
    <location>
        <begin position="26"/>
        <end position="365"/>
    </location>
</feature>
<keyword evidence="3" id="KW-1185">Reference proteome</keyword>
<evidence type="ECO:0000313" key="2">
    <source>
        <dbReference type="EMBL" id="OOF93878.1"/>
    </source>
</evidence>
<dbReference type="VEuPathDB" id="FungiDB:ASPCADRAFT_7368"/>
<dbReference type="Proteomes" id="UP000188318">
    <property type="component" value="Unassembled WGS sequence"/>
</dbReference>
<name>A0A1R3RHD2_ASPC5</name>
<protein>
    <recommendedName>
        <fullName evidence="4">Lysine-specific metallo-endopeptidase domain-containing protein</fullName>
    </recommendedName>
</protein>
<evidence type="ECO:0008006" key="4">
    <source>
        <dbReference type="Google" id="ProtNLM"/>
    </source>
</evidence>
<dbReference type="GO" id="GO:0008237">
    <property type="term" value="F:metallopeptidase activity"/>
    <property type="evidence" value="ECO:0007669"/>
    <property type="project" value="InterPro"/>
</dbReference>
<gene>
    <name evidence="2" type="ORF">ASPCADRAFT_7368</name>
</gene>
<dbReference type="Gene3D" id="3.40.390.10">
    <property type="entry name" value="Collagenase (Catalytic Domain)"/>
    <property type="match status" value="1"/>
</dbReference>
<dbReference type="OrthoDB" id="4259138at2759"/>
<evidence type="ECO:0000313" key="3">
    <source>
        <dbReference type="Proteomes" id="UP000188318"/>
    </source>
</evidence>
<proteinExistence type="predicted"/>
<dbReference type="InterPro" id="IPR024079">
    <property type="entry name" value="MetalloPept_cat_dom_sf"/>
</dbReference>
<feature type="signal peptide" evidence="1">
    <location>
        <begin position="1"/>
        <end position="25"/>
    </location>
</feature>
<dbReference type="AlphaFoldDB" id="A0A1R3RHD2"/>
<dbReference type="OMA" id="SAWANTW"/>
<accession>A0A1R3RHD2</accession>
<dbReference type="EMBL" id="KV907503">
    <property type="protein sequence ID" value="OOF93878.1"/>
    <property type="molecule type" value="Genomic_DNA"/>
</dbReference>
<evidence type="ECO:0000256" key="1">
    <source>
        <dbReference type="SAM" id="SignalP"/>
    </source>
</evidence>
<reference evidence="3" key="1">
    <citation type="journal article" date="2017" name="Genome Biol.">
        <title>Comparative genomics reveals high biological diversity and specific adaptations in the industrially and medically important fungal genus Aspergillus.</title>
        <authorList>
            <person name="de Vries R.P."/>
            <person name="Riley R."/>
            <person name="Wiebenga A."/>
            <person name="Aguilar-Osorio G."/>
            <person name="Amillis S."/>
            <person name="Uchima C.A."/>
            <person name="Anderluh G."/>
            <person name="Asadollahi M."/>
            <person name="Askin M."/>
            <person name="Barry K."/>
            <person name="Battaglia E."/>
            <person name="Bayram O."/>
            <person name="Benocci T."/>
            <person name="Braus-Stromeyer S.A."/>
            <person name="Caldana C."/>
            <person name="Canovas D."/>
            <person name="Cerqueira G.C."/>
            <person name="Chen F."/>
            <person name="Chen W."/>
            <person name="Choi C."/>
            <person name="Clum A."/>
            <person name="Dos Santos R.A."/>
            <person name="Damasio A.R."/>
            <person name="Diallinas G."/>
            <person name="Emri T."/>
            <person name="Fekete E."/>
            <person name="Flipphi M."/>
            <person name="Freyberg S."/>
            <person name="Gallo A."/>
            <person name="Gournas C."/>
            <person name="Habgood R."/>
            <person name="Hainaut M."/>
            <person name="Harispe M.L."/>
            <person name="Henrissat B."/>
            <person name="Hilden K.S."/>
            <person name="Hope R."/>
            <person name="Hossain A."/>
            <person name="Karabika E."/>
            <person name="Karaffa L."/>
            <person name="Karanyi Z."/>
            <person name="Krasevec N."/>
            <person name="Kuo A."/>
            <person name="Kusch H."/>
            <person name="LaButti K."/>
            <person name="Lagendijk E.L."/>
            <person name="Lapidus A."/>
            <person name="Levasseur A."/>
            <person name="Lindquist E."/>
            <person name="Lipzen A."/>
            <person name="Logrieco A.F."/>
            <person name="MacCabe A."/>
            <person name="Maekelae M.R."/>
            <person name="Malavazi I."/>
            <person name="Melin P."/>
            <person name="Meyer V."/>
            <person name="Mielnichuk N."/>
            <person name="Miskei M."/>
            <person name="Molnar A.P."/>
            <person name="Mule G."/>
            <person name="Ngan C.Y."/>
            <person name="Orejas M."/>
            <person name="Orosz E."/>
            <person name="Ouedraogo J.P."/>
            <person name="Overkamp K.M."/>
            <person name="Park H.-S."/>
            <person name="Perrone G."/>
            <person name="Piumi F."/>
            <person name="Punt P.J."/>
            <person name="Ram A.F."/>
            <person name="Ramon A."/>
            <person name="Rauscher S."/>
            <person name="Record E."/>
            <person name="Riano-Pachon D.M."/>
            <person name="Robert V."/>
            <person name="Roehrig J."/>
            <person name="Ruller R."/>
            <person name="Salamov A."/>
            <person name="Salih N.S."/>
            <person name="Samson R.A."/>
            <person name="Sandor E."/>
            <person name="Sanguinetti M."/>
            <person name="Schuetze T."/>
            <person name="Sepcic K."/>
            <person name="Shelest E."/>
            <person name="Sherlock G."/>
            <person name="Sophianopoulou V."/>
            <person name="Squina F.M."/>
            <person name="Sun H."/>
            <person name="Susca A."/>
            <person name="Todd R.B."/>
            <person name="Tsang A."/>
            <person name="Unkles S.E."/>
            <person name="van de Wiele N."/>
            <person name="van Rossen-Uffink D."/>
            <person name="Oliveira J.V."/>
            <person name="Vesth T.C."/>
            <person name="Visser J."/>
            <person name="Yu J.-H."/>
            <person name="Zhou M."/>
            <person name="Andersen M.R."/>
            <person name="Archer D.B."/>
            <person name="Baker S.E."/>
            <person name="Benoit I."/>
            <person name="Brakhage A.A."/>
            <person name="Braus G.H."/>
            <person name="Fischer R."/>
            <person name="Frisvad J.C."/>
            <person name="Goldman G.H."/>
            <person name="Houbraken J."/>
            <person name="Oakley B."/>
            <person name="Pocsi I."/>
            <person name="Scazzocchio C."/>
            <person name="Seiboth B."/>
            <person name="vanKuyk P.A."/>
            <person name="Wortman J."/>
            <person name="Dyer P.S."/>
            <person name="Grigoriev I.V."/>
        </authorList>
    </citation>
    <scope>NUCLEOTIDE SEQUENCE [LARGE SCALE GENOMIC DNA]</scope>
    <source>
        <strain evidence="3">ITEM 5010</strain>
    </source>
</reference>